<protein>
    <recommendedName>
        <fullName evidence="2">Inositol polyphosphate-related phosphatase domain-containing protein</fullName>
    </recommendedName>
</protein>
<feature type="domain" description="Inositol polyphosphate-related phosphatase" evidence="2">
    <location>
        <begin position="132"/>
        <end position="435"/>
    </location>
</feature>
<feature type="region of interest" description="Disordered" evidence="1">
    <location>
        <begin position="1"/>
        <end position="41"/>
    </location>
</feature>
<evidence type="ECO:0000256" key="1">
    <source>
        <dbReference type="SAM" id="MobiDB-lite"/>
    </source>
</evidence>
<dbReference type="SUPFAM" id="SSF56219">
    <property type="entry name" value="DNase I-like"/>
    <property type="match status" value="1"/>
</dbReference>
<dbReference type="GO" id="GO:0016791">
    <property type="term" value="F:phosphatase activity"/>
    <property type="evidence" value="ECO:0007669"/>
    <property type="project" value="InterPro"/>
</dbReference>
<dbReference type="Gene3D" id="3.60.10.10">
    <property type="entry name" value="Endonuclease/exonuclease/phosphatase"/>
    <property type="match status" value="1"/>
</dbReference>
<dbReference type="Proteomes" id="UP000820818">
    <property type="component" value="Linkage Group LG3"/>
</dbReference>
<dbReference type="AlphaFoldDB" id="A0AAD5LFB7"/>
<evidence type="ECO:0000313" key="4">
    <source>
        <dbReference type="Proteomes" id="UP000820818"/>
    </source>
</evidence>
<dbReference type="EMBL" id="WJBH02000003">
    <property type="protein sequence ID" value="KAI9560915.1"/>
    <property type="molecule type" value="Genomic_DNA"/>
</dbReference>
<dbReference type="InterPro" id="IPR000300">
    <property type="entry name" value="IPPc"/>
</dbReference>
<dbReference type="PANTHER" id="PTHR47039">
    <property type="entry name" value="INOSITOL POLYPHOSPHATE 5-PHOSPHATASE E"/>
    <property type="match status" value="1"/>
</dbReference>
<dbReference type="PANTHER" id="PTHR47039:SF1">
    <property type="entry name" value="INOSITOL POLYPHOSPHATE 5-PHOSPHATASE E"/>
    <property type="match status" value="1"/>
</dbReference>
<evidence type="ECO:0000313" key="3">
    <source>
        <dbReference type="EMBL" id="KAI9560915.1"/>
    </source>
</evidence>
<evidence type="ECO:0000259" key="2">
    <source>
        <dbReference type="SMART" id="SM00128"/>
    </source>
</evidence>
<keyword evidence="4" id="KW-1185">Reference proteome</keyword>
<accession>A0AAD5LFB7</accession>
<organism evidence="3 4">
    <name type="scientific">Daphnia sinensis</name>
    <dbReference type="NCBI Taxonomy" id="1820382"/>
    <lineage>
        <taxon>Eukaryota</taxon>
        <taxon>Metazoa</taxon>
        <taxon>Ecdysozoa</taxon>
        <taxon>Arthropoda</taxon>
        <taxon>Crustacea</taxon>
        <taxon>Branchiopoda</taxon>
        <taxon>Diplostraca</taxon>
        <taxon>Cladocera</taxon>
        <taxon>Anomopoda</taxon>
        <taxon>Daphniidae</taxon>
        <taxon>Daphnia</taxon>
        <taxon>Daphnia similis group</taxon>
    </lineage>
</organism>
<feature type="compositionally biased region" description="Low complexity" evidence="1">
    <location>
        <begin position="26"/>
        <end position="41"/>
    </location>
</feature>
<dbReference type="InterPro" id="IPR053321">
    <property type="entry name" value="IPP-5-Phosphatase_Type_IV"/>
</dbReference>
<feature type="compositionally biased region" description="Polar residues" evidence="1">
    <location>
        <begin position="16"/>
        <end position="25"/>
    </location>
</feature>
<name>A0AAD5LFB7_9CRUS</name>
<comment type="caution">
    <text evidence="3">The sequence shown here is derived from an EMBL/GenBank/DDBJ whole genome shotgun (WGS) entry which is preliminary data.</text>
</comment>
<dbReference type="Pfam" id="PF22669">
    <property type="entry name" value="Exo_endo_phos2"/>
    <property type="match status" value="1"/>
</dbReference>
<proteinExistence type="predicted"/>
<dbReference type="InterPro" id="IPR036691">
    <property type="entry name" value="Endo/exonu/phosph_ase_sf"/>
</dbReference>
<dbReference type="GO" id="GO:0046856">
    <property type="term" value="P:phosphatidylinositol dephosphorylation"/>
    <property type="evidence" value="ECO:0007669"/>
    <property type="project" value="InterPro"/>
</dbReference>
<gene>
    <name evidence="3" type="ORF">GHT06_011870</name>
</gene>
<reference evidence="3 4" key="1">
    <citation type="submission" date="2022-05" db="EMBL/GenBank/DDBJ databases">
        <title>A multi-omics perspective on studying reproductive biology in Daphnia sinensis.</title>
        <authorList>
            <person name="Jia J."/>
        </authorList>
    </citation>
    <scope>NUCLEOTIDE SEQUENCE [LARGE SCALE GENOMIC DNA]</scope>
    <source>
        <strain evidence="3 4">WSL</strain>
    </source>
</reference>
<dbReference type="SMART" id="SM00128">
    <property type="entry name" value="IPPc"/>
    <property type="match status" value="1"/>
</dbReference>
<sequence>MANNHPSDPIARVRSIDSQQQVTGESSRCNSRRNSFSSSNRGSVSCLEEALSSVVGVLQLSASQESLDDEFKQESEIEIATSKVCSSCKEENQVQQALSVQLARQRSYLHGSVGPFQSLLGITELKRTLSDSQLKIFIGTWNMNGKTPPSTLEDLLLPTPLQSLHDVVVIGTQETNGERDEWEVGLQETLGPGHVLFHSVELGTIHLAVFLRRDLIWVCSVPESDTHSTRAGSAFRTKGGVAIGFSIFGTSLLFVNCHLPAHAEKFAERERDLKKILFSLDLPKELPVRKKQRDVTSNYDLVFMCGDMNFRINKPREEVIDIVSKTWVDPSSPCERGLSMLLEADQLKSSLKNNRILKTFNEADITFAPTYKYIPGTSDFDEDKQRIPSYTDRILWKERKGAHVRCAHYDVAKQLKCSDHIPVWGAFQVPIKPGRETIPLSAGTFNRPVYLEGMRRRLQAWDPNKGSLSNSASCSLQ</sequence>